<dbReference type="AlphaFoldDB" id="A0A504YIB1"/>
<evidence type="ECO:0000256" key="1">
    <source>
        <dbReference type="SAM" id="Coils"/>
    </source>
</evidence>
<proteinExistence type="predicted"/>
<sequence length="523" mass="59416">MFFMGRSTDRKHAVEQTAYETFLERVRRSRDNLTNVTNHVDGRLRNQAVANKAHKKGPHEEIHTESSGRALTLLKRKTQAGVMSTRLLEIAAEVLDTIDQGLNTARMELRNLSRENRELKASISYLIEKIYDVESRLASARESGAYWKFMRELLQLDHKLNTAGDESALWDACVPYDRLWDTEYAGFVSETAQTVLDRIDSGNMKDITALVEAIPIREAQDKASYATVLQIIAQRCYQEECFKICLDVLNKSLTIRLSTYGSNHPIISASLNCLALVYGELGELETATRFALDALTILEKHLELSSNRSLMARQYMQTGQMLVSFNHVPEGIRSMQTAVGMWEDLLPREENYWCQAVNQMARTCNDNDYHDDAMGLGFDLIDYFHMKAFGSVSDRYPTIYEVAYAHELAHQNAQVVNLDLYPIGNPVHLSRPQQLALREIAISFACRGELKAAQIIATYLHLCSGHSVTDFESAVCLNAHLIGRSDSRSARFVAPELCRVFRDRDTEKKGLLKILKRFFKGKR</sequence>
<comment type="caution">
    <text evidence="2">The sequence shown here is derived from an EMBL/GenBank/DDBJ whole genome shotgun (WGS) entry which is preliminary data.</text>
</comment>
<dbReference type="STRING" id="46835.A0A504YIB1"/>
<dbReference type="Gene3D" id="1.25.40.10">
    <property type="entry name" value="Tetratricopeptide repeat domain"/>
    <property type="match status" value="1"/>
</dbReference>
<dbReference type="SUPFAM" id="SSF48452">
    <property type="entry name" value="TPR-like"/>
    <property type="match status" value="1"/>
</dbReference>
<dbReference type="OrthoDB" id="5986190at2759"/>
<protein>
    <recommendedName>
        <fullName evidence="4">Kinesin light chain</fullName>
    </recommendedName>
</protein>
<gene>
    <name evidence="2" type="ORF">FGIG_11998</name>
</gene>
<dbReference type="InterPro" id="IPR011990">
    <property type="entry name" value="TPR-like_helical_dom_sf"/>
</dbReference>
<dbReference type="EMBL" id="SUNJ01009754">
    <property type="protein sequence ID" value="TPP60165.1"/>
    <property type="molecule type" value="Genomic_DNA"/>
</dbReference>
<feature type="coiled-coil region" evidence="1">
    <location>
        <begin position="95"/>
        <end position="129"/>
    </location>
</feature>
<evidence type="ECO:0000313" key="3">
    <source>
        <dbReference type="Proteomes" id="UP000316759"/>
    </source>
</evidence>
<keyword evidence="3" id="KW-1185">Reference proteome</keyword>
<evidence type="ECO:0008006" key="4">
    <source>
        <dbReference type="Google" id="ProtNLM"/>
    </source>
</evidence>
<keyword evidence="1" id="KW-0175">Coiled coil</keyword>
<name>A0A504YIB1_FASGI</name>
<evidence type="ECO:0000313" key="2">
    <source>
        <dbReference type="EMBL" id="TPP60165.1"/>
    </source>
</evidence>
<dbReference type="Proteomes" id="UP000316759">
    <property type="component" value="Unassembled WGS sequence"/>
</dbReference>
<accession>A0A504YIB1</accession>
<reference evidence="2 3" key="1">
    <citation type="submission" date="2019-04" db="EMBL/GenBank/DDBJ databases">
        <title>Annotation for the trematode Fasciola gigantica.</title>
        <authorList>
            <person name="Choi Y.-J."/>
        </authorList>
    </citation>
    <scope>NUCLEOTIDE SEQUENCE [LARGE SCALE GENOMIC DNA]</scope>
    <source>
        <strain evidence="2">Uganda_cow_1</strain>
    </source>
</reference>
<organism evidence="2 3">
    <name type="scientific">Fasciola gigantica</name>
    <name type="common">Giant liver fluke</name>
    <dbReference type="NCBI Taxonomy" id="46835"/>
    <lineage>
        <taxon>Eukaryota</taxon>
        <taxon>Metazoa</taxon>
        <taxon>Spiralia</taxon>
        <taxon>Lophotrochozoa</taxon>
        <taxon>Platyhelminthes</taxon>
        <taxon>Trematoda</taxon>
        <taxon>Digenea</taxon>
        <taxon>Plagiorchiida</taxon>
        <taxon>Echinostomata</taxon>
        <taxon>Echinostomatoidea</taxon>
        <taxon>Fasciolidae</taxon>
        <taxon>Fasciola</taxon>
    </lineage>
</organism>